<dbReference type="AlphaFoldDB" id="A0A2U1N8F3"/>
<dbReference type="Gene3D" id="2.30.29.30">
    <property type="entry name" value="Pleckstrin-homology domain (PH domain)/Phosphotyrosine-binding domain (PTB)"/>
    <property type="match status" value="1"/>
</dbReference>
<evidence type="ECO:0000313" key="3">
    <source>
        <dbReference type="EMBL" id="PWA69789.1"/>
    </source>
</evidence>
<feature type="domain" description="GRAM" evidence="2">
    <location>
        <begin position="77"/>
        <end position="155"/>
    </location>
</feature>
<accession>A0A2U1N8F3</accession>
<dbReference type="PANTHER" id="PTHR31969">
    <property type="entry name" value="GEM-LIKE PROTEIN 2"/>
    <property type="match status" value="1"/>
</dbReference>
<dbReference type="InterPro" id="IPR011993">
    <property type="entry name" value="PH-like_dom_sf"/>
</dbReference>
<evidence type="ECO:0000313" key="4">
    <source>
        <dbReference type="Proteomes" id="UP000245207"/>
    </source>
</evidence>
<comment type="caution">
    <text evidence="3">The sequence shown here is derived from an EMBL/GenBank/DDBJ whole genome shotgun (WGS) entry which is preliminary data.</text>
</comment>
<dbReference type="InterPro" id="IPR037848">
    <property type="entry name" value="GEM-like"/>
</dbReference>
<dbReference type="EMBL" id="PKPP01003361">
    <property type="protein sequence ID" value="PWA69789.1"/>
    <property type="molecule type" value="Genomic_DNA"/>
</dbReference>
<protein>
    <submittedName>
        <fullName evidence="3">GRAM domain-containing protein</fullName>
    </submittedName>
</protein>
<proteinExistence type="inferred from homology"/>
<organism evidence="3 4">
    <name type="scientific">Artemisia annua</name>
    <name type="common">Sweet wormwood</name>
    <dbReference type="NCBI Taxonomy" id="35608"/>
    <lineage>
        <taxon>Eukaryota</taxon>
        <taxon>Viridiplantae</taxon>
        <taxon>Streptophyta</taxon>
        <taxon>Embryophyta</taxon>
        <taxon>Tracheophyta</taxon>
        <taxon>Spermatophyta</taxon>
        <taxon>Magnoliopsida</taxon>
        <taxon>eudicotyledons</taxon>
        <taxon>Gunneridae</taxon>
        <taxon>Pentapetalae</taxon>
        <taxon>asterids</taxon>
        <taxon>campanulids</taxon>
        <taxon>Asterales</taxon>
        <taxon>Asteraceae</taxon>
        <taxon>Asteroideae</taxon>
        <taxon>Anthemideae</taxon>
        <taxon>Artemisiinae</taxon>
        <taxon>Artemisia</taxon>
    </lineage>
</organism>
<dbReference type="OrthoDB" id="1736712at2759"/>
<comment type="similarity">
    <text evidence="1">Belongs to the GEM family.</text>
</comment>
<dbReference type="Proteomes" id="UP000245207">
    <property type="component" value="Unassembled WGS sequence"/>
</dbReference>
<gene>
    <name evidence="3" type="ORF">CTI12_AA294840</name>
</gene>
<dbReference type="STRING" id="35608.A0A2U1N8F3"/>
<keyword evidence="4" id="KW-1185">Reference proteome</keyword>
<evidence type="ECO:0000259" key="2">
    <source>
        <dbReference type="SMART" id="SM00568"/>
    </source>
</evidence>
<evidence type="ECO:0000256" key="1">
    <source>
        <dbReference type="ARBA" id="ARBA00009414"/>
    </source>
</evidence>
<reference evidence="3 4" key="1">
    <citation type="journal article" date="2018" name="Mol. Plant">
        <title>The genome of Artemisia annua provides insight into the evolution of Asteraceae family and artemisinin biosynthesis.</title>
        <authorList>
            <person name="Shen Q."/>
            <person name="Zhang L."/>
            <person name="Liao Z."/>
            <person name="Wang S."/>
            <person name="Yan T."/>
            <person name="Shi P."/>
            <person name="Liu M."/>
            <person name="Fu X."/>
            <person name="Pan Q."/>
            <person name="Wang Y."/>
            <person name="Lv Z."/>
            <person name="Lu X."/>
            <person name="Zhang F."/>
            <person name="Jiang W."/>
            <person name="Ma Y."/>
            <person name="Chen M."/>
            <person name="Hao X."/>
            <person name="Li L."/>
            <person name="Tang Y."/>
            <person name="Lv G."/>
            <person name="Zhou Y."/>
            <person name="Sun X."/>
            <person name="Brodelius P.E."/>
            <person name="Rose J.K.C."/>
            <person name="Tang K."/>
        </authorList>
    </citation>
    <scope>NUCLEOTIDE SEQUENCE [LARGE SCALE GENOMIC DNA]</scope>
    <source>
        <strain evidence="4">cv. Huhao1</strain>
        <tissue evidence="3">Leaf</tissue>
    </source>
</reference>
<dbReference type="InterPro" id="IPR004182">
    <property type="entry name" value="GRAM"/>
</dbReference>
<dbReference type="Pfam" id="PF02893">
    <property type="entry name" value="GRAM"/>
    <property type="match status" value="1"/>
</dbReference>
<name>A0A2U1N8F3_ARTAN</name>
<sequence>MDNRHPKTVTGIPKVSTRSLLLSNAYQPHNSLPITENEDKFAVSTKNHVGLGPKLIDTVRHKLSYGSKLLPLGREGKIFRRSFRTRDGEKLLHASRCNIFTTAGAIAGILFISTEKVAFCSEKSIKTYSTTLEVLKFQYKVSIPLEKIKGVEQGTNLQRPCKKYVELVTVDDFSFWFLGFPNYTKMLSPKDLKSNEAYLCTVKYMDFKVPLPCLTADEVFGVHLHTRSYA</sequence>
<dbReference type="SMART" id="SM00568">
    <property type="entry name" value="GRAM"/>
    <property type="match status" value="1"/>
</dbReference>